<dbReference type="Proteomes" id="UP000184604">
    <property type="component" value="Chromosome"/>
</dbReference>
<proteinExistence type="predicted"/>
<dbReference type="OrthoDB" id="1934755at2"/>
<sequence length="181" mass="20780">MNTLSRHHHRRHPRGHHSNNEDEAYFIPNEKSPIDSNYIEVKEDCKADTTLGENTVCMNELDENKLECNDCNNIGSISFIDNLKKHTGKRATIYTSGGDSRMYNFTGMLIEVNHYFIRLALNIAEAPVCRPENNYNDNLNPYDDILPFDNCNSEQNCRNDDINTFVDIPIDKITGFIHGNI</sequence>
<protein>
    <submittedName>
        <fullName evidence="2">Uncharacterized protein</fullName>
    </submittedName>
</protein>
<evidence type="ECO:0000313" key="2">
    <source>
        <dbReference type="EMBL" id="APM38470.1"/>
    </source>
</evidence>
<dbReference type="AlphaFoldDB" id="A0A1L5F6K6"/>
<accession>A0A1L5F6K6</accession>
<feature type="region of interest" description="Disordered" evidence="1">
    <location>
        <begin position="1"/>
        <end position="24"/>
    </location>
</feature>
<evidence type="ECO:0000313" key="3">
    <source>
        <dbReference type="Proteomes" id="UP000184604"/>
    </source>
</evidence>
<organism evidence="2 3">
    <name type="scientific">Clostridium kluyveri</name>
    <dbReference type="NCBI Taxonomy" id="1534"/>
    <lineage>
        <taxon>Bacteria</taxon>
        <taxon>Bacillati</taxon>
        <taxon>Bacillota</taxon>
        <taxon>Clostridia</taxon>
        <taxon>Eubacteriales</taxon>
        <taxon>Clostridiaceae</taxon>
        <taxon>Clostridium</taxon>
    </lineage>
</organism>
<name>A0A1L5F6K6_CLOKL</name>
<reference evidence="2 3" key="1">
    <citation type="submission" date="2016-12" db="EMBL/GenBank/DDBJ databases">
        <title>Complete genome sequence of Clostridium kluyveri JZZ isolated from the pit mud of a Chinese flavor liquor-making factory.</title>
        <authorList>
            <person name="Wang Y."/>
        </authorList>
    </citation>
    <scope>NUCLEOTIDE SEQUENCE [LARGE SCALE GENOMIC DNA]</scope>
    <source>
        <strain evidence="2 3">JZZ</strain>
    </source>
</reference>
<dbReference type="EMBL" id="CP018335">
    <property type="protein sequence ID" value="APM38470.1"/>
    <property type="molecule type" value="Genomic_DNA"/>
</dbReference>
<gene>
    <name evidence="2" type="ORF">BS101_06820</name>
</gene>
<feature type="compositionally biased region" description="Basic residues" evidence="1">
    <location>
        <begin position="1"/>
        <end position="17"/>
    </location>
</feature>
<evidence type="ECO:0000256" key="1">
    <source>
        <dbReference type="SAM" id="MobiDB-lite"/>
    </source>
</evidence>